<dbReference type="EMBL" id="JAULSW010000011">
    <property type="protein sequence ID" value="KAK3367768.1"/>
    <property type="molecule type" value="Genomic_DNA"/>
</dbReference>
<gene>
    <name evidence="3" type="ORF">B0H63DRAFT_498041</name>
</gene>
<evidence type="ECO:0000313" key="4">
    <source>
        <dbReference type="Proteomes" id="UP001285441"/>
    </source>
</evidence>
<organism evidence="3 4">
    <name type="scientific">Podospora didyma</name>
    <dbReference type="NCBI Taxonomy" id="330526"/>
    <lineage>
        <taxon>Eukaryota</taxon>
        <taxon>Fungi</taxon>
        <taxon>Dikarya</taxon>
        <taxon>Ascomycota</taxon>
        <taxon>Pezizomycotina</taxon>
        <taxon>Sordariomycetes</taxon>
        <taxon>Sordariomycetidae</taxon>
        <taxon>Sordariales</taxon>
        <taxon>Podosporaceae</taxon>
        <taxon>Podospora</taxon>
    </lineage>
</organism>
<dbReference type="Proteomes" id="UP001285441">
    <property type="component" value="Unassembled WGS sequence"/>
</dbReference>
<evidence type="ECO:0000313" key="3">
    <source>
        <dbReference type="EMBL" id="KAK3367768.1"/>
    </source>
</evidence>
<dbReference type="InterPro" id="IPR018830">
    <property type="entry name" value="DUF2434"/>
</dbReference>
<name>A0AAE0N2I7_9PEZI</name>
<evidence type="ECO:0008006" key="5">
    <source>
        <dbReference type="Google" id="ProtNLM"/>
    </source>
</evidence>
<accession>A0AAE0N2I7</accession>
<keyword evidence="2" id="KW-0472">Membrane</keyword>
<feature type="transmembrane region" description="Helical" evidence="2">
    <location>
        <begin position="86"/>
        <end position="107"/>
    </location>
</feature>
<sequence length="572" mass="64939">MSLQDGKVLPFPEGFNSSDTVIAGVHLNKTVLQDWNYSFYSNNTLSNNSFCVLAFKPWNPDYIFPNGSWVNETWCYKPVNSIGVRAGVGLGFGIVFGLLFIPVLMNLQNHGKLHLPAESRFRPIGRRWQWYWAILTITAALISLFTNIDVDRYFLPELPLILTCFFWFIMQMCAIATVWEAVRHWGSWMERQFVDPNPFVLKLDDRRANIEFWVPLFFYLCLWLNFFLIVPRNWGIIEHQRYPMQVVLDAEPAATDGRFKAAAFVLVACWLTIAFSVWHSIKHYCERNRGIFNRAIGIFRFMPYRFLLLMPIALAICAYQALCAWKFDYSPLNVYGSRVAIYVGGYLPALLILIIQSISGFMRPNEDKELLRQRRERGTQIDRELGLAAKPAWWRRAQADYVPHERMRDRIARNVRELGGGKATARNLDTIVDARSEAAAKNNAAGALAGEDVEMGPVSPTPLSKQATDLLGPINDFGQARTVANQYAGRSERRRAEHATQAVAGLLFPGANADPAARAARHAELMMDGPPPPPYKDDAMRPRPRTGERSRSTETTNSITGPPQQIKSMLDI</sequence>
<protein>
    <recommendedName>
        <fullName evidence="5">Transmembrane protein</fullName>
    </recommendedName>
</protein>
<dbReference type="AlphaFoldDB" id="A0AAE0N2I7"/>
<feature type="transmembrane region" description="Helical" evidence="2">
    <location>
        <begin position="128"/>
        <end position="148"/>
    </location>
</feature>
<feature type="compositionally biased region" description="Basic and acidic residues" evidence="1">
    <location>
        <begin position="535"/>
        <end position="552"/>
    </location>
</feature>
<keyword evidence="2" id="KW-0812">Transmembrane</keyword>
<evidence type="ECO:0000256" key="2">
    <source>
        <dbReference type="SAM" id="Phobius"/>
    </source>
</evidence>
<proteinExistence type="predicted"/>
<feature type="transmembrane region" description="Helical" evidence="2">
    <location>
        <begin position="302"/>
        <end position="327"/>
    </location>
</feature>
<feature type="transmembrane region" description="Helical" evidence="2">
    <location>
        <begin position="339"/>
        <end position="362"/>
    </location>
</feature>
<feature type="transmembrane region" description="Helical" evidence="2">
    <location>
        <begin position="212"/>
        <end position="230"/>
    </location>
</feature>
<dbReference type="Pfam" id="PF10361">
    <property type="entry name" value="DUF2434"/>
    <property type="match status" value="1"/>
</dbReference>
<comment type="caution">
    <text evidence="3">The sequence shown here is derived from an EMBL/GenBank/DDBJ whole genome shotgun (WGS) entry which is preliminary data.</text>
</comment>
<reference evidence="3" key="2">
    <citation type="submission" date="2023-06" db="EMBL/GenBank/DDBJ databases">
        <authorList>
            <consortium name="Lawrence Berkeley National Laboratory"/>
            <person name="Haridas S."/>
            <person name="Hensen N."/>
            <person name="Bonometti L."/>
            <person name="Westerberg I."/>
            <person name="Brannstrom I.O."/>
            <person name="Guillou S."/>
            <person name="Cros-Aarteil S."/>
            <person name="Calhoun S."/>
            <person name="Kuo A."/>
            <person name="Mondo S."/>
            <person name="Pangilinan J."/>
            <person name="Riley R."/>
            <person name="LaButti K."/>
            <person name="Andreopoulos B."/>
            <person name="Lipzen A."/>
            <person name="Chen C."/>
            <person name="Yanf M."/>
            <person name="Daum C."/>
            <person name="Ng V."/>
            <person name="Clum A."/>
            <person name="Steindorff A."/>
            <person name="Ohm R."/>
            <person name="Martin F."/>
            <person name="Silar P."/>
            <person name="Natvig D."/>
            <person name="Lalanne C."/>
            <person name="Gautier V."/>
            <person name="Ament-velasquez S.L."/>
            <person name="Kruys A."/>
            <person name="Hutchinson M.I."/>
            <person name="Powell A.J."/>
            <person name="Barry K."/>
            <person name="Miller A.N."/>
            <person name="Grigoriev I.V."/>
            <person name="Debuchy R."/>
            <person name="Gladieux P."/>
            <person name="Thoren M.H."/>
            <person name="Johannesson H."/>
        </authorList>
    </citation>
    <scope>NUCLEOTIDE SEQUENCE</scope>
    <source>
        <strain evidence="3">CBS 232.78</strain>
    </source>
</reference>
<evidence type="ECO:0000256" key="1">
    <source>
        <dbReference type="SAM" id="MobiDB-lite"/>
    </source>
</evidence>
<feature type="transmembrane region" description="Helical" evidence="2">
    <location>
        <begin position="261"/>
        <end position="281"/>
    </location>
</feature>
<feature type="region of interest" description="Disordered" evidence="1">
    <location>
        <begin position="525"/>
        <end position="572"/>
    </location>
</feature>
<keyword evidence="2" id="KW-1133">Transmembrane helix</keyword>
<reference evidence="3" key="1">
    <citation type="journal article" date="2023" name="Mol. Phylogenet. Evol.">
        <title>Genome-scale phylogeny and comparative genomics of the fungal order Sordariales.</title>
        <authorList>
            <person name="Hensen N."/>
            <person name="Bonometti L."/>
            <person name="Westerberg I."/>
            <person name="Brannstrom I.O."/>
            <person name="Guillou S."/>
            <person name="Cros-Aarteil S."/>
            <person name="Calhoun S."/>
            <person name="Haridas S."/>
            <person name="Kuo A."/>
            <person name="Mondo S."/>
            <person name="Pangilinan J."/>
            <person name="Riley R."/>
            <person name="LaButti K."/>
            <person name="Andreopoulos B."/>
            <person name="Lipzen A."/>
            <person name="Chen C."/>
            <person name="Yan M."/>
            <person name="Daum C."/>
            <person name="Ng V."/>
            <person name="Clum A."/>
            <person name="Steindorff A."/>
            <person name="Ohm R.A."/>
            <person name="Martin F."/>
            <person name="Silar P."/>
            <person name="Natvig D.O."/>
            <person name="Lalanne C."/>
            <person name="Gautier V."/>
            <person name="Ament-Velasquez S.L."/>
            <person name="Kruys A."/>
            <person name="Hutchinson M.I."/>
            <person name="Powell A.J."/>
            <person name="Barry K."/>
            <person name="Miller A.N."/>
            <person name="Grigoriev I.V."/>
            <person name="Debuchy R."/>
            <person name="Gladieux P."/>
            <person name="Hiltunen Thoren M."/>
            <person name="Johannesson H."/>
        </authorList>
    </citation>
    <scope>NUCLEOTIDE SEQUENCE</scope>
    <source>
        <strain evidence="3">CBS 232.78</strain>
    </source>
</reference>
<feature type="transmembrane region" description="Helical" evidence="2">
    <location>
        <begin position="160"/>
        <end position="182"/>
    </location>
</feature>
<feature type="compositionally biased region" description="Polar residues" evidence="1">
    <location>
        <begin position="557"/>
        <end position="572"/>
    </location>
</feature>
<keyword evidence="4" id="KW-1185">Reference proteome</keyword>